<feature type="transmembrane region" description="Helical" evidence="7">
    <location>
        <begin position="236"/>
        <end position="258"/>
    </location>
</feature>
<feature type="region of interest" description="Disordered" evidence="8">
    <location>
        <begin position="271"/>
        <end position="332"/>
    </location>
</feature>
<feature type="domain" description="ABC transmembrane type-1" evidence="9">
    <location>
        <begin position="72"/>
        <end position="258"/>
    </location>
</feature>
<comment type="caution">
    <text evidence="10">The sequence shown here is derived from an EMBL/GenBank/DDBJ whole genome shotgun (WGS) entry which is preliminary data.</text>
</comment>
<dbReference type="GO" id="GO:0006865">
    <property type="term" value="P:amino acid transport"/>
    <property type="evidence" value="ECO:0007669"/>
    <property type="project" value="TreeGrafter"/>
</dbReference>
<dbReference type="Gene3D" id="1.10.3720.10">
    <property type="entry name" value="MetI-like"/>
    <property type="match status" value="1"/>
</dbReference>
<dbReference type="SUPFAM" id="SSF161098">
    <property type="entry name" value="MetI-like"/>
    <property type="match status" value="1"/>
</dbReference>
<keyword evidence="6 7" id="KW-0472">Membrane</keyword>
<dbReference type="EMBL" id="BJHY01000001">
    <property type="protein sequence ID" value="GDY78171.1"/>
    <property type="molecule type" value="Genomic_DNA"/>
</dbReference>
<evidence type="ECO:0000256" key="6">
    <source>
        <dbReference type="ARBA" id="ARBA00023136"/>
    </source>
</evidence>
<comment type="similarity">
    <text evidence="7">Belongs to the binding-protein-dependent transport system permease family.</text>
</comment>
<evidence type="ECO:0000259" key="9">
    <source>
        <dbReference type="PROSITE" id="PS50928"/>
    </source>
</evidence>
<dbReference type="AlphaFoldDB" id="A0A4D4LQT5"/>
<evidence type="ECO:0000313" key="12">
    <source>
        <dbReference type="Proteomes" id="UP000299211"/>
    </source>
</evidence>
<evidence type="ECO:0000256" key="3">
    <source>
        <dbReference type="ARBA" id="ARBA00022475"/>
    </source>
</evidence>
<evidence type="ECO:0000256" key="7">
    <source>
        <dbReference type="RuleBase" id="RU363032"/>
    </source>
</evidence>
<name>A0A4D4LQT5_STRAX</name>
<dbReference type="NCBIfam" id="TIGR01726">
    <property type="entry name" value="HEQRo_perm_3TM"/>
    <property type="match status" value="1"/>
</dbReference>
<dbReference type="GO" id="GO:0022857">
    <property type="term" value="F:transmembrane transporter activity"/>
    <property type="evidence" value="ECO:0007669"/>
    <property type="project" value="InterPro"/>
</dbReference>
<dbReference type="PROSITE" id="PS50928">
    <property type="entry name" value="ABC_TM1"/>
    <property type="match status" value="1"/>
</dbReference>
<gene>
    <name evidence="10" type="ORF">SAV14893_011190</name>
    <name evidence="11" type="ORF">SAV31267_076560</name>
</gene>
<dbReference type="InterPro" id="IPR035906">
    <property type="entry name" value="MetI-like_sf"/>
</dbReference>
<feature type="transmembrane region" description="Helical" evidence="7">
    <location>
        <begin position="106"/>
        <end position="130"/>
    </location>
</feature>
<evidence type="ECO:0000256" key="4">
    <source>
        <dbReference type="ARBA" id="ARBA00022692"/>
    </source>
</evidence>
<dbReference type="InterPro" id="IPR043429">
    <property type="entry name" value="ArtM/GltK/GlnP/TcyL/YhdX-like"/>
</dbReference>
<dbReference type="CDD" id="cd06261">
    <property type="entry name" value="TM_PBP2"/>
    <property type="match status" value="1"/>
</dbReference>
<dbReference type="PANTHER" id="PTHR30614:SF21">
    <property type="entry name" value="AMINO ACID ABC TRANSPORTER PERMEASE"/>
    <property type="match status" value="1"/>
</dbReference>
<evidence type="ECO:0000313" key="11">
    <source>
        <dbReference type="EMBL" id="GDY78171.1"/>
    </source>
</evidence>
<dbReference type="GO" id="GO:0043190">
    <property type="term" value="C:ATP-binding cassette (ABC) transporter complex"/>
    <property type="evidence" value="ECO:0007669"/>
    <property type="project" value="InterPro"/>
</dbReference>
<dbReference type="EMBL" id="BJHX01000001">
    <property type="protein sequence ID" value="GDY61726.1"/>
    <property type="molecule type" value="Genomic_DNA"/>
</dbReference>
<feature type="transmembrane region" description="Helical" evidence="7">
    <location>
        <begin position="25"/>
        <end position="46"/>
    </location>
</feature>
<accession>A0A4D4LQT5</accession>
<evidence type="ECO:0000313" key="13">
    <source>
        <dbReference type="Proteomes" id="UP000302139"/>
    </source>
</evidence>
<dbReference type="STRING" id="33903.AQJ43_06680"/>
<dbReference type="InterPro" id="IPR000515">
    <property type="entry name" value="MetI-like"/>
</dbReference>
<reference evidence="11 12" key="1">
    <citation type="submission" date="2019-04" db="EMBL/GenBank/DDBJ databases">
        <title>Draft genome sequences of Streptomyces avermitilis ATCC 31267.</title>
        <authorList>
            <person name="Komaki H."/>
            <person name="Tamura T."/>
            <person name="Hosoyama A."/>
        </authorList>
    </citation>
    <scope>NUCLEOTIDE SEQUENCE [LARGE SCALE GENOMIC DNA]</scope>
    <source>
        <strain evidence="11 12">ATCC 31267</strain>
    </source>
</reference>
<feature type="transmembrane region" description="Helical" evidence="7">
    <location>
        <begin position="76"/>
        <end position="94"/>
    </location>
</feature>
<dbReference type="Proteomes" id="UP000299211">
    <property type="component" value="Unassembled WGS sequence"/>
</dbReference>
<proteinExistence type="inferred from homology"/>
<keyword evidence="2 7" id="KW-0813">Transport</keyword>
<keyword evidence="5 7" id="KW-1133">Transmembrane helix</keyword>
<evidence type="ECO:0000313" key="10">
    <source>
        <dbReference type="EMBL" id="GDY61726.1"/>
    </source>
</evidence>
<evidence type="ECO:0000256" key="8">
    <source>
        <dbReference type="SAM" id="MobiDB-lite"/>
    </source>
</evidence>
<dbReference type="InterPro" id="IPR010065">
    <property type="entry name" value="AA_ABC_transptr_permease_3TM"/>
</dbReference>
<dbReference type="PANTHER" id="PTHR30614">
    <property type="entry name" value="MEMBRANE COMPONENT OF AMINO ACID ABC TRANSPORTER"/>
    <property type="match status" value="1"/>
</dbReference>
<organism evidence="10 13">
    <name type="scientific">Streptomyces avermitilis</name>
    <dbReference type="NCBI Taxonomy" id="33903"/>
    <lineage>
        <taxon>Bacteria</taxon>
        <taxon>Bacillati</taxon>
        <taxon>Actinomycetota</taxon>
        <taxon>Actinomycetes</taxon>
        <taxon>Kitasatosporales</taxon>
        <taxon>Streptomycetaceae</taxon>
        <taxon>Streptomyces</taxon>
    </lineage>
</organism>
<reference evidence="10 13" key="2">
    <citation type="submission" date="2019-04" db="EMBL/GenBank/DDBJ databases">
        <title>Draft genome sequences of Streptomyces avermitilis NBRC 14893.</title>
        <authorList>
            <person name="Komaki H."/>
            <person name="Tamura T."/>
            <person name="Hosoyama A."/>
        </authorList>
    </citation>
    <scope>NUCLEOTIDE SEQUENCE [LARGE SCALE GENOMIC DNA]</scope>
    <source>
        <strain evidence="10 13">NBRC 14893</strain>
    </source>
</reference>
<keyword evidence="4 7" id="KW-0812">Transmembrane</keyword>
<evidence type="ECO:0000256" key="1">
    <source>
        <dbReference type="ARBA" id="ARBA00004651"/>
    </source>
</evidence>
<dbReference type="Pfam" id="PF00528">
    <property type="entry name" value="BPD_transp_1"/>
    <property type="match status" value="1"/>
</dbReference>
<sequence>MTTKTLEATALYDIPGPRTRQRHRLYGVLSTVVLLALVGWIVYLLFDTGQFTYTKWMPFEYKGIQELLLRGLGNTLKAFGIAAVLSLALGGLLATGRLSDHAPVRWVATLVVEFFRAMPVLVMIFFIFVALKVQPLPALVAGLTLYNGSVLAEVFRSGVESVERGQREAAFALGMRKTQVMAHVLVPQAVRAMLPAIISQLVVALKDTSLGYLITYEEFLHAGKLIASNLDYDLPFIPVVMVISPIYIGMCMLLSWFAQWVSRREQRSPKTEAVEVAAAEPGTLLPRGGPPRPRDHRGSSSAQGQARPAAAGDHCSRRGTDTYEVSCSGEEKVSCAPDGLCSM</sequence>
<comment type="subcellular location">
    <subcellularLocation>
        <location evidence="1 7">Cell membrane</location>
        <topology evidence="1 7">Multi-pass membrane protein</topology>
    </subcellularLocation>
</comment>
<dbReference type="Proteomes" id="UP000302139">
    <property type="component" value="Unassembled WGS sequence"/>
</dbReference>
<keyword evidence="3" id="KW-1003">Cell membrane</keyword>
<evidence type="ECO:0000256" key="5">
    <source>
        <dbReference type="ARBA" id="ARBA00022989"/>
    </source>
</evidence>
<evidence type="ECO:0000256" key="2">
    <source>
        <dbReference type="ARBA" id="ARBA00022448"/>
    </source>
</evidence>
<protein>
    <submittedName>
        <fullName evidence="10">Amino acid ABC transporter permease</fullName>
    </submittedName>
</protein>